<evidence type="ECO:0000256" key="1">
    <source>
        <dbReference type="SAM" id="Coils"/>
    </source>
</evidence>
<sequence length="135" mass="15640">MGAPKLSDENIEKAVELLDGWMGKLTWERYLAVLQIEIGHKYTKAAMLRRPRIRDAWQEAKLKSQENASEGGYGATPLAQAKQRINQLEARVERLKRENNQLLEQFVRWAHNAAHRGLTPEELDKPLPETRKRDQ</sequence>
<evidence type="ECO:0000313" key="2">
    <source>
        <dbReference type="EMBL" id="GAA6166359.1"/>
    </source>
</evidence>
<dbReference type="Proteomes" id="UP001465153">
    <property type="component" value="Unassembled WGS sequence"/>
</dbReference>
<proteinExistence type="predicted"/>
<accession>A0ABQ0A3Z8</accession>
<comment type="caution">
    <text evidence="2">The sequence shown here is derived from an EMBL/GenBank/DDBJ whole genome shotgun (WGS) entry which is preliminary data.</text>
</comment>
<organism evidence="2 3">
    <name type="scientific">Sessilibacter corallicola</name>
    <dbReference type="NCBI Taxonomy" id="2904075"/>
    <lineage>
        <taxon>Bacteria</taxon>
        <taxon>Pseudomonadati</taxon>
        <taxon>Pseudomonadota</taxon>
        <taxon>Gammaproteobacteria</taxon>
        <taxon>Cellvibrionales</taxon>
        <taxon>Cellvibrionaceae</taxon>
        <taxon>Sessilibacter</taxon>
    </lineage>
</organism>
<feature type="coiled-coil region" evidence="1">
    <location>
        <begin position="78"/>
        <end position="112"/>
    </location>
</feature>
<evidence type="ECO:0000313" key="3">
    <source>
        <dbReference type="Proteomes" id="UP001465153"/>
    </source>
</evidence>
<keyword evidence="3" id="KW-1185">Reference proteome</keyword>
<dbReference type="EMBL" id="BAABWN010000001">
    <property type="protein sequence ID" value="GAA6166359.1"/>
    <property type="molecule type" value="Genomic_DNA"/>
</dbReference>
<gene>
    <name evidence="2" type="ORF">NBRC116591_01690</name>
</gene>
<reference evidence="2 3" key="1">
    <citation type="submission" date="2024-04" db="EMBL/GenBank/DDBJ databases">
        <title>Draft genome sequence of Sessilibacter corallicola NBRC 116591.</title>
        <authorList>
            <person name="Miyakawa T."/>
            <person name="Kusuya Y."/>
            <person name="Miura T."/>
        </authorList>
    </citation>
    <scope>NUCLEOTIDE SEQUENCE [LARGE SCALE GENOMIC DNA]</scope>
    <source>
        <strain evidence="2 3">KU-00831-HH</strain>
    </source>
</reference>
<name>A0ABQ0A3Z8_9GAMM</name>
<dbReference type="RefSeq" id="WP_353301324.1">
    <property type="nucleotide sequence ID" value="NZ_BAABWN010000001.1"/>
</dbReference>
<protein>
    <submittedName>
        <fullName evidence="2">Uncharacterized protein</fullName>
    </submittedName>
</protein>
<keyword evidence="1" id="KW-0175">Coiled coil</keyword>